<evidence type="ECO:0000313" key="7">
    <source>
        <dbReference type="EMBL" id="MFC0521979.1"/>
    </source>
</evidence>
<dbReference type="RefSeq" id="WP_377344456.1">
    <property type="nucleotide sequence ID" value="NZ_JBHLTP010000001.1"/>
</dbReference>
<keyword evidence="5 6" id="KW-0472">Membrane</keyword>
<reference evidence="7 8" key="1">
    <citation type="submission" date="2024-09" db="EMBL/GenBank/DDBJ databases">
        <authorList>
            <person name="Sun Q."/>
            <person name="Mori K."/>
        </authorList>
    </citation>
    <scope>NUCLEOTIDE SEQUENCE [LARGE SCALE GENOMIC DNA]</scope>
    <source>
        <strain evidence="7 8">NCAIM B.02529</strain>
    </source>
</reference>
<feature type="transmembrane region" description="Helical" evidence="6">
    <location>
        <begin position="75"/>
        <end position="92"/>
    </location>
</feature>
<evidence type="ECO:0000256" key="1">
    <source>
        <dbReference type="ARBA" id="ARBA00004651"/>
    </source>
</evidence>
<evidence type="ECO:0000256" key="5">
    <source>
        <dbReference type="ARBA" id="ARBA00023136"/>
    </source>
</evidence>
<keyword evidence="8" id="KW-1185">Reference proteome</keyword>
<keyword evidence="2" id="KW-1003">Cell membrane</keyword>
<dbReference type="EMBL" id="JBHLTP010000001">
    <property type="protein sequence ID" value="MFC0521979.1"/>
    <property type="molecule type" value="Genomic_DNA"/>
</dbReference>
<evidence type="ECO:0000256" key="2">
    <source>
        <dbReference type="ARBA" id="ARBA00022475"/>
    </source>
</evidence>
<feature type="transmembrane region" description="Helical" evidence="6">
    <location>
        <begin position="124"/>
        <end position="143"/>
    </location>
</feature>
<feature type="transmembrane region" description="Helical" evidence="6">
    <location>
        <begin position="49"/>
        <end position="69"/>
    </location>
</feature>
<dbReference type="Proteomes" id="UP001589836">
    <property type="component" value="Unassembled WGS sequence"/>
</dbReference>
<keyword evidence="3 6" id="KW-0812">Transmembrane</keyword>
<dbReference type="PANTHER" id="PTHR30509">
    <property type="entry name" value="P-HYDROXYBENZOIC ACID EFFLUX PUMP SUBUNIT-RELATED"/>
    <property type="match status" value="1"/>
</dbReference>
<accession>A0ABV6LHX8</accession>
<evidence type="ECO:0000313" key="8">
    <source>
        <dbReference type="Proteomes" id="UP001589836"/>
    </source>
</evidence>
<evidence type="ECO:0000256" key="6">
    <source>
        <dbReference type="SAM" id="Phobius"/>
    </source>
</evidence>
<protein>
    <submittedName>
        <fullName evidence="7">Aromatic acid exporter family protein</fullName>
    </submittedName>
</protein>
<dbReference type="InterPro" id="IPR010343">
    <property type="entry name" value="ArAE_1"/>
</dbReference>
<comment type="subcellular location">
    <subcellularLocation>
        <location evidence="1">Cell membrane</location>
        <topology evidence="1">Multi-pass membrane protein</topology>
    </subcellularLocation>
</comment>
<keyword evidence="4 6" id="KW-1133">Transmembrane helix</keyword>
<dbReference type="PANTHER" id="PTHR30509:SF27">
    <property type="entry name" value="UPF0421 PROTEIN YGAE"/>
    <property type="match status" value="1"/>
</dbReference>
<feature type="transmembrane region" description="Helical" evidence="6">
    <location>
        <begin position="12"/>
        <end position="37"/>
    </location>
</feature>
<name>A0ABV6LHX8_9BACI</name>
<gene>
    <name evidence="7" type="ORF">ACFFGV_00050</name>
</gene>
<sequence>MKLGARMLKTGLAVAIAIYVASLIGSSTIFAGIAALFSIQPSIYRSYQTIIEQIEANIIGAISAAIFVLTLGNDPFIMGFTIIIVIGICVKFGMKENTVLLALVAVIAIMETTDMAFLEFVGLRFTSLMLGVLASFLVNLIFLPPKYETKLFGLIDRTTTDILQWLRITTRHLSDRPALREEISRLDNQLLNIDRIYSLYKEERTYIKKKRFQKARKLVVFRHLISTTQKSAEVLRTFYELENEMDKVSTEFRNTLVNELDKVIHAHEKLILSVMGRIRVRQEDSVDDSSMPNIPKLVEYLIEIYEEKDSEEEKLMFLPLATKLMDYHQSLQRIEKLLSSYEHYHTSEKIKVQKPEKPTVH</sequence>
<dbReference type="Pfam" id="PF06081">
    <property type="entry name" value="ArAE_1"/>
    <property type="match status" value="1"/>
</dbReference>
<evidence type="ECO:0000256" key="4">
    <source>
        <dbReference type="ARBA" id="ARBA00022989"/>
    </source>
</evidence>
<organism evidence="7 8">
    <name type="scientific">Pontibacillus salicampi</name>
    <dbReference type="NCBI Taxonomy" id="1449801"/>
    <lineage>
        <taxon>Bacteria</taxon>
        <taxon>Bacillati</taxon>
        <taxon>Bacillota</taxon>
        <taxon>Bacilli</taxon>
        <taxon>Bacillales</taxon>
        <taxon>Bacillaceae</taxon>
        <taxon>Pontibacillus</taxon>
    </lineage>
</organism>
<evidence type="ECO:0000256" key="3">
    <source>
        <dbReference type="ARBA" id="ARBA00022692"/>
    </source>
</evidence>
<comment type="caution">
    <text evidence="7">The sequence shown here is derived from an EMBL/GenBank/DDBJ whole genome shotgun (WGS) entry which is preliminary data.</text>
</comment>
<feature type="transmembrane region" description="Helical" evidence="6">
    <location>
        <begin position="99"/>
        <end position="118"/>
    </location>
</feature>
<proteinExistence type="predicted"/>